<gene>
    <name evidence="1" type="ORF">JAAARDRAFT_319339</name>
</gene>
<dbReference type="HOGENOM" id="CLU_2250536_0_0_1"/>
<dbReference type="InParanoid" id="A0A067PXQ2"/>
<sequence>MSRFEMIPCATTRRYAESSVSEDRDKHHPTKPEQLCQTLPVENDVFFGAQKMAYPLNEGACVALISYVRRMGQMERRGRGKILAWKGHEAAPRRKTNVPSSGNV</sequence>
<dbReference type="Proteomes" id="UP000027265">
    <property type="component" value="Unassembled WGS sequence"/>
</dbReference>
<protein>
    <submittedName>
        <fullName evidence="1">Uncharacterized protein</fullName>
    </submittedName>
</protein>
<dbReference type="EMBL" id="KL197723">
    <property type="protein sequence ID" value="KDQ56052.1"/>
    <property type="molecule type" value="Genomic_DNA"/>
</dbReference>
<organism evidence="1 2">
    <name type="scientific">Jaapia argillacea MUCL 33604</name>
    <dbReference type="NCBI Taxonomy" id="933084"/>
    <lineage>
        <taxon>Eukaryota</taxon>
        <taxon>Fungi</taxon>
        <taxon>Dikarya</taxon>
        <taxon>Basidiomycota</taxon>
        <taxon>Agaricomycotina</taxon>
        <taxon>Agaricomycetes</taxon>
        <taxon>Agaricomycetidae</taxon>
        <taxon>Jaapiales</taxon>
        <taxon>Jaapiaceae</taxon>
        <taxon>Jaapia</taxon>
    </lineage>
</organism>
<proteinExistence type="predicted"/>
<name>A0A067PXQ2_9AGAM</name>
<keyword evidence="2" id="KW-1185">Reference proteome</keyword>
<evidence type="ECO:0000313" key="1">
    <source>
        <dbReference type="EMBL" id="KDQ56052.1"/>
    </source>
</evidence>
<dbReference type="AlphaFoldDB" id="A0A067PXQ2"/>
<reference evidence="2" key="1">
    <citation type="journal article" date="2014" name="Proc. Natl. Acad. Sci. U.S.A.">
        <title>Extensive sampling of basidiomycete genomes demonstrates inadequacy of the white-rot/brown-rot paradigm for wood decay fungi.</title>
        <authorList>
            <person name="Riley R."/>
            <person name="Salamov A.A."/>
            <person name="Brown D.W."/>
            <person name="Nagy L.G."/>
            <person name="Floudas D."/>
            <person name="Held B.W."/>
            <person name="Levasseur A."/>
            <person name="Lombard V."/>
            <person name="Morin E."/>
            <person name="Otillar R."/>
            <person name="Lindquist E.A."/>
            <person name="Sun H."/>
            <person name="LaButti K.M."/>
            <person name="Schmutz J."/>
            <person name="Jabbour D."/>
            <person name="Luo H."/>
            <person name="Baker S.E."/>
            <person name="Pisabarro A.G."/>
            <person name="Walton J.D."/>
            <person name="Blanchette R.A."/>
            <person name="Henrissat B."/>
            <person name="Martin F."/>
            <person name="Cullen D."/>
            <person name="Hibbett D.S."/>
            <person name="Grigoriev I.V."/>
        </authorList>
    </citation>
    <scope>NUCLEOTIDE SEQUENCE [LARGE SCALE GENOMIC DNA]</scope>
    <source>
        <strain evidence="2">MUCL 33604</strain>
    </source>
</reference>
<evidence type="ECO:0000313" key="2">
    <source>
        <dbReference type="Proteomes" id="UP000027265"/>
    </source>
</evidence>
<accession>A0A067PXQ2</accession>